<dbReference type="Pfam" id="PF24365">
    <property type="entry name" value="DUF7521"/>
    <property type="match status" value="1"/>
</dbReference>
<dbReference type="Proteomes" id="UP000509626">
    <property type="component" value="Chromosome"/>
</dbReference>
<evidence type="ECO:0000313" key="3">
    <source>
        <dbReference type="Proteomes" id="UP000509626"/>
    </source>
</evidence>
<reference evidence="2 3" key="1">
    <citation type="submission" date="2020-06" db="EMBL/GenBank/DDBJ databases">
        <title>NJ-3-1, isolated from saline soil.</title>
        <authorList>
            <person name="Cui H.L."/>
            <person name="Shi X."/>
        </authorList>
    </citation>
    <scope>NUCLEOTIDE SEQUENCE [LARGE SCALE GENOMIC DNA]</scope>
    <source>
        <strain evidence="2 3">NJ-3-1</strain>
    </source>
</reference>
<evidence type="ECO:0000313" key="2">
    <source>
        <dbReference type="EMBL" id="QLG60484.1"/>
    </source>
</evidence>
<feature type="transmembrane region" description="Helical" evidence="1">
    <location>
        <begin position="94"/>
        <end position="112"/>
    </location>
</feature>
<dbReference type="AlphaFoldDB" id="A0A7D5QF89"/>
<accession>A0A7D5QF89</accession>
<proteinExistence type="predicted"/>
<name>A0A7D5QF89_9EURY</name>
<feature type="transmembrane region" description="Helical" evidence="1">
    <location>
        <begin position="61"/>
        <end position="82"/>
    </location>
</feature>
<keyword evidence="3" id="KW-1185">Reference proteome</keyword>
<gene>
    <name evidence="2" type="ORF">HUG12_01440</name>
</gene>
<dbReference type="InterPro" id="IPR055943">
    <property type="entry name" value="DUF7521"/>
</dbReference>
<keyword evidence="1" id="KW-0472">Membrane</keyword>
<feature type="transmembrane region" description="Helical" evidence="1">
    <location>
        <begin position="28"/>
        <end position="49"/>
    </location>
</feature>
<organism evidence="2 3">
    <name type="scientific">Halorarum salinum</name>
    <dbReference type="NCBI Taxonomy" id="2743089"/>
    <lineage>
        <taxon>Archaea</taxon>
        <taxon>Methanobacteriati</taxon>
        <taxon>Methanobacteriota</taxon>
        <taxon>Stenosarchaea group</taxon>
        <taxon>Halobacteria</taxon>
        <taxon>Halobacteriales</taxon>
        <taxon>Haloferacaceae</taxon>
        <taxon>Halorarum</taxon>
    </lineage>
</organism>
<protein>
    <submittedName>
        <fullName evidence="2">Uncharacterized protein</fullName>
    </submittedName>
</protein>
<keyword evidence="1" id="KW-1133">Transmembrane helix</keyword>
<evidence type="ECO:0000256" key="1">
    <source>
        <dbReference type="SAM" id="Phobius"/>
    </source>
</evidence>
<dbReference type="GeneID" id="56036081"/>
<sequence length="114" mass="11804">MSTLPPISVGAVTLPFQIEVTGGSAPTVAAVFALLAVTMALSLLITVRLVRGYARTSARPLLLLAVGLFLLTAAPTIVQLGFLNALAAPSAHRMVLVTTAKLAGLLTILYTIHQ</sequence>
<dbReference type="EMBL" id="CP058579">
    <property type="protein sequence ID" value="QLG60484.1"/>
    <property type="molecule type" value="Genomic_DNA"/>
</dbReference>
<dbReference type="KEGG" id="halu:HUG12_01440"/>
<keyword evidence="1" id="KW-0812">Transmembrane</keyword>
<dbReference type="RefSeq" id="WP_179267070.1">
    <property type="nucleotide sequence ID" value="NZ_CP058579.1"/>
</dbReference>